<keyword evidence="1" id="KW-1185">Reference proteome</keyword>
<name>A0A915KAJ5_ROMCU</name>
<organism evidence="1 2">
    <name type="scientific">Romanomermis culicivorax</name>
    <name type="common">Nematode worm</name>
    <dbReference type="NCBI Taxonomy" id="13658"/>
    <lineage>
        <taxon>Eukaryota</taxon>
        <taxon>Metazoa</taxon>
        <taxon>Ecdysozoa</taxon>
        <taxon>Nematoda</taxon>
        <taxon>Enoplea</taxon>
        <taxon>Dorylaimia</taxon>
        <taxon>Mermithida</taxon>
        <taxon>Mermithoidea</taxon>
        <taxon>Mermithidae</taxon>
        <taxon>Romanomermis</taxon>
    </lineage>
</organism>
<sequence length="176" mass="20685">MNLGYKSALTLKFDKSWRGRRDDETSHSYKAYHTVESMKQADKGQAVRIKDLKTQINAIKIKIGEHKKLIADYTAQNEILRSQLDNLPNDNPSLDQVVPNSPLAGYVSKHIYVLMLSTYDYRLLSHFFYEFCLADVMNENSDQNRKKIVEKFERMEKYFDLVDKCETMKVEREKEC</sequence>
<protein>
    <submittedName>
        <fullName evidence="2">Uncharacterized protein</fullName>
    </submittedName>
</protein>
<evidence type="ECO:0000313" key="1">
    <source>
        <dbReference type="Proteomes" id="UP000887565"/>
    </source>
</evidence>
<proteinExistence type="predicted"/>
<evidence type="ECO:0000313" key="2">
    <source>
        <dbReference type="WBParaSite" id="nRc.2.0.1.t35722-RA"/>
    </source>
</evidence>
<dbReference type="WBParaSite" id="nRc.2.0.1.t35722-RA">
    <property type="protein sequence ID" value="nRc.2.0.1.t35722-RA"/>
    <property type="gene ID" value="nRc.2.0.1.g35722"/>
</dbReference>
<reference evidence="2" key="1">
    <citation type="submission" date="2022-11" db="UniProtKB">
        <authorList>
            <consortium name="WormBaseParasite"/>
        </authorList>
    </citation>
    <scope>IDENTIFICATION</scope>
</reference>
<dbReference type="AlphaFoldDB" id="A0A915KAJ5"/>
<accession>A0A915KAJ5</accession>
<dbReference type="Proteomes" id="UP000887565">
    <property type="component" value="Unplaced"/>
</dbReference>